<dbReference type="AlphaFoldDB" id="A0A1A9X1B7"/>
<feature type="transmembrane region" description="Helical" evidence="1">
    <location>
        <begin position="69"/>
        <end position="87"/>
    </location>
</feature>
<keyword evidence="1" id="KW-0812">Transmembrane</keyword>
<reference evidence="3" key="1">
    <citation type="submission" date="2014-03" db="EMBL/GenBank/DDBJ databases">
        <authorList>
            <person name="Aksoy S."/>
            <person name="Warren W."/>
            <person name="Wilson R.K."/>
        </authorList>
    </citation>
    <scope>NUCLEOTIDE SEQUENCE [LARGE SCALE GENOMIC DNA]</scope>
    <source>
        <strain evidence="3">IAEA</strain>
    </source>
</reference>
<evidence type="ECO:0000313" key="3">
    <source>
        <dbReference type="Proteomes" id="UP000091820"/>
    </source>
</evidence>
<sequence length="167" mass="18446">MLSLNYQQISNQQNQLLFVVFVLQLFWLRWLLSVLPAFCAAVAAVTLFIVELLRDGGVLAEMRDESTAIRAAFVVTRILTLLLALWGPSDDAGRRLFEIGLRVKLRLTPVPEIVEDFLGVLSLELYSLHSEGKEVELLSVMVKSSKGMLSQQLCSVIVLSSPAAAVS</sequence>
<keyword evidence="3" id="KW-1185">Reference proteome</keyword>
<dbReference type="Proteomes" id="UP000091820">
    <property type="component" value="Unassembled WGS sequence"/>
</dbReference>
<reference evidence="2" key="2">
    <citation type="submission" date="2020-05" db="UniProtKB">
        <authorList>
            <consortium name="EnsemblMetazoa"/>
        </authorList>
    </citation>
    <scope>IDENTIFICATION</scope>
    <source>
        <strain evidence="2">IAEA</strain>
    </source>
</reference>
<proteinExistence type="predicted"/>
<name>A0A1A9X1B7_9MUSC</name>
<keyword evidence="1" id="KW-0472">Membrane</keyword>
<feature type="transmembrane region" description="Helical" evidence="1">
    <location>
        <begin position="16"/>
        <end position="49"/>
    </location>
</feature>
<evidence type="ECO:0000256" key="1">
    <source>
        <dbReference type="SAM" id="Phobius"/>
    </source>
</evidence>
<accession>A0A1A9X1B7</accession>
<dbReference type="VEuPathDB" id="VectorBase:GBRI040575"/>
<protein>
    <submittedName>
        <fullName evidence="2">Uncharacterized protein</fullName>
    </submittedName>
</protein>
<dbReference type="EnsemblMetazoa" id="GBRI040575-RA">
    <property type="protein sequence ID" value="GBRI040575-PA"/>
    <property type="gene ID" value="GBRI040575"/>
</dbReference>
<evidence type="ECO:0000313" key="2">
    <source>
        <dbReference type="EnsemblMetazoa" id="GBRI040575-PA"/>
    </source>
</evidence>
<keyword evidence="1" id="KW-1133">Transmembrane helix</keyword>
<organism evidence="2 3">
    <name type="scientific">Glossina brevipalpis</name>
    <dbReference type="NCBI Taxonomy" id="37001"/>
    <lineage>
        <taxon>Eukaryota</taxon>
        <taxon>Metazoa</taxon>
        <taxon>Ecdysozoa</taxon>
        <taxon>Arthropoda</taxon>
        <taxon>Hexapoda</taxon>
        <taxon>Insecta</taxon>
        <taxon>Pterygota</taxon>
        <taxon>Neoptera</taxon>
        <taxon>Endopterygota</taxon>
        <taxon>Diptera</taxon>
        <taxon>Brachycera</taxon>
        <taxon>Muscomorpha</taxon>
        <taxon>Hippoboscoidea</taxon>
        <taxon>Glossinidae</taxon>
        <taxon>Glossina</taxon>
    </lineage>
</organism>